<keyword evidence="1" id="KW-0285">Flavoprotein</keyword>
<dbReference type="Gene3D" id="3.20.20.30">
    <property type="entry name" value="Luciferase-like domain"/>
    <property type="match status" value="1"/>
</dbReference>
<comment type="caution">
    <text evidence="6">The sequence shown here is derived from an EMBL/GenBank/DDBJ whole genome shotgun (WGS) entry which is preliminary data.</text>
</comment>
<name>A0A365HDN2_9ACTN</name>
<proteinExistence type="predicted"/>
<dbReference type="GO" id="GO:0008726">
    <property type="term" value="F:alkanesulfonate monooxygenase activity"/>
    <property type="evidence" value="ECO:0007669"/>
    <property type="project" value="TreeGrafter"/>
</dbReference>
<evidence type="ECO:0000256" key="2">
    <source>
        <dbReference type="ARBA" id="ARBA00022643"/>
    </source>
</evidence>
<evidence type="ECO:0000256" key="1">
    <source>
        <dbReference type="ARBA" id="ARBA00022630"/>
    </source>
</evidence>
<evidence type="ECO:0000256" key="4">
    <source>
        <dbReference type="ARBA" id="ARBA00023033"/>
    </source>
</evidence>
<dbReference type="OrthoDB" id="3206024at2"/>
<feature type="domain" description="Luciferase-like" evidence="5">
    <location>
        <begin position="27"/>
        <end position="230"/>
    </location>
</feature>
<dbReference type="GO" id="GO:0046306">
    <property type="term" value="P:alkanesulfonate catabolic process"/>
    <property type="evidence" value="ECO:0007669"/>
    <property type="project" value="TreeGrafter"/>
</dbReference>
<dbReference type="RefSeq" id="WP_111863702.1">
    <property type="nucleotide sequence ID" value="NZ_QLYX01000002.1"/>
</dbReference>
<dbReference type="AlphaFoldDB" id="A0A365HDN2"/>
<keyword evidence="7" id="KW-1185">Reference proteome</keyword>
<reference evidence="6 7" key="1">
    <citation type="submission" date="2018-06" db="EMBL/GenBank/DDBJ databases">
        <title>Actinomadura craniellae sp. nov. isolated from marine sponge Craniella sp.</title>
        <authorList>
            <person name="Li L."/>
            <person name="Xu Q.H."/>
            <person name="Lin H.W."/>
            <person name="Lu Y.H."/>
        </authorList>
    </citation>
    <scope>NUCLEOTIDE SEQUENCE [LARGE SCALE GENOMIC DNA]</scope>
    <source>
        <strain evidence="6 7">LHW63021</strain>
    </source>
</reference>
<keyword evidence="4" id="KW-0503">Monooxygenase</keyword>
<dbReference type="EMBL" id="QLYX01000002">
    <property type="protein sequence ID" value="RAY16363.1"/>
    <property type="molecule type" value="Genomic_DNA"/>
</dbReference>
<accession>A0A365HDN2</accession>
<dbReference type="InterPro" id="IPR050172">
    <property type="entry name" value="SsuD_RutA_monooxygenase"/>
</dbReference>
<gene>
    <name evidence="6" type="ORF">DPM19_05645</name>
</gene>
<evidence type="ECO:0000313" key="6">
    <source>
        <dbReference type="EMBL" id="RAY16363.1"/>
    </source>
</evidence>
<evidence type="ECO:0000256" key="3">
    <source>
        <dbReference type="ARBA" id="ARBA00023002"/>
    </source>
</evidence>
<dbReference type="SUPFAM" id="SSF51679">
    <property type="entry name" value="Bacterial luciferase-like"/>
    <property type="match status" value="1"/>
</dbReference>
<dbReference type="InterPro" id="IPR011251">
    <property type="entry name" value="Luciferase-like_dom"/>
</dbReference>
<dbReference type="Proteomes" id="UP000251891">
    <property type="component" value="Unassembled WGS sequence"/>
</dbReference>
<protein>
    <submittedName>
        <fullName evidence="6">LLM class flavin-dependent oxidoreductase</fullName>
    </submittedName>
</protein>
<sequence length="306" mass="33284">MVIRACGGGQPVNPSFHLFLPQMRMSHGAIVERARAAEDAGFEGMAFMDHLAPPLAFEHDMWDAMTMAGWVLAHTTTLTVGHLVLCDAFRHPAVLARQVTSLDHASGGRFELGIGWGSVPAEMEVFGFPAAEPAGRVGRLGESIKIMRSLWSGEEIDHHGEHFTLTGARQRPVPTRRIPITIGGAGARTLALVRAHADWWNVPVQALDRLGALRDQAGEARVSMQVMVALVPDEDRRAEVTALARRRFGATKMGESLVVGTAPELADHFARRHAEGVDRFYVWFADFAPVDTLHRFSAVAGAFTAG</sequence>
<keyword evidence="2" id="KW-0288">FMN</keyword>
<dbReference type="Pfam" id="PF00296">
    <property type="entry name" value="Bac_luciferase"/>
    <property type="match status" value="1"/>
</dbReference>
<dbReference type="PANTHER" id="PTHR42847:SF4">
    <property type="entry name" value="ALKANESULFONATE MONOOXYGENASE-RELATED"/>
    <property type="match status" value="1"/>
</dbReference>
<dbReference type="PANTHER" id="PTHR42847">
    <property type="entry name" value="ALKANESULFONATE MONOOXYGENASE"/>
    <property type="match status" value="1"/>
</dbReference>
<evidence type="ECO:0000259" key="5">
    <source>
        <dbReference type="Pfam" id="PF00296"/>
    </source>
</evidence>
<organism evidence="6 7">
    <name type="scientific">Actinomadura craniellae</name>
    <dbReference type="NCBI Taxonomy" id="2231787"/>
    <lineage>
        <taxon>Bacteria</taxon>
        <taxon>Bacillati</taxon>
        <taxon>Actinomycetota</taxon>
        <taxon>Actinomycetes</taxon>
        <taxon>Streptosporangiales</taxon>
        <taxon>Thermomonosporaceae</taxon>
        <taxon>Actinomadura</taxon>
    </lineage>
</organism>
<dbReference type="InterPro" id="IPR036661">
    <property type="entry name" value="Luciferase-like_sf"/>
</dbReference>
<keyword evidence="3" id="KW-0560">Oxidoreductase</keyword>
<evidence type="ECO:0000313" key="7">
    <source>
        <dbReference type="Proteomes" id="UP000251891"/>
    </source>
</evidence>